<feature type="compositionally biased region" description="Basic and acidic residues" evidence="1">
    <location>
        <begin position="148"/>
        <end position="158"/>
    </location>
</feature>
<dbReference type="PROSITE" id="PS00036">
    <property type="entry name" value="BZIP_BASIC"/>
    <property type="match status" value="1"/>
</dbReference>
<dbReference type="InterPro" id="IPR031106">
    <property type="entry name" value="C/EBP"/>
</dbReference>
<evidence type="ECO:0000259" key="2">
    <source>
        <dbReference type="PROSITE" id="PS50217"/>
    </source>
</evidence>
<dbReference type="InterPro" id="IPR046347">
    <property type="entry name" value="bZIP_sf"/>
</dbReference>
<feature type="domain" description="BZIP" evidence="2">
    <location>
        <begin position="128"/>
        <end position="191"/>
    </location>
</feature>
<feature type="region of interest" description="Disordered" evidence="1">
    <location>
        <begin position="110"/>
        <end position="158"/>
    </location>
</feature>
<protein>
    <submittedName>
        <fullName evidence="4">BZIP domain-containing protein</fullName>
    </submittedName>
</protein>
<dbReference type="AlphaFoldDB" id="A0A0K0CXF2"/>
<dbReference type="PANTHER" id="PTHR23334">
    <property type="entry name" value="CCAAT/ENHANCER BINDING PROTEIN"/>
    <property type="match status" value="1"/>
</dbReference>
<dbReference type="GO" id="GO:0000978">
    <property type="term" value="F:RNA polymerase II cis-regulatory region sequence-specific DNA binding"/>
    <property type="evidence" value="ECO:0007669"/>
    <property type="project" value="TreeGrafter"/>
</dbReference>
<dbReference type="SUPFAM" id="SSF57959">
    <property type="entry name" value="Leucine zipper domain"/>
    <property type="match status" value="1"/>
</dbReference>
<dbReference type="InterPro" id="IPR004827">
    <property type="entry name" value="bZIP"/>
</dbReference>
<dbReference type="STRING" id="6313.A0A0K0CXF2"/>
<reference evidence="3" key="1">
    <citation type="submission" date="2012-09" db="EMBL/GenBank/DDBJ databases">
        <authorList>
            <person name="Martin A.A."/>
        </authorList>
    </citation>
    <scope>NUCLEOTIDE SEQUENCE</scope>
</reference>
<evidence type="ECO:0000256" key="1">
    <source>
        <dbReference type="SAM" id="MobiDB-lite"/>
    </source>
</evidence>
<proteinExistence type="predicted"/>
<dbReference type="PROSITE" id="PS50217">
    <property type="entry name" value="BZIP"/>
    <property type="match status" value="1"/>
</dbReference>
<dbReference type="CDD" id="cd14813">
    <property type="entry name" value="bZIP_BmCbz-like"/>
    <property type="match status" value="1"/>
</dbReference>
<feature type="compositionally biased region" description="Low complexity" evidence="1">
    <location>
        <begin position="117"/>
        <end position="128"/>
    </location>
</feature>
<evidence type="ECO:0000313" key="4">
    <source>
        <dbReference type="WBParaSite" id="ACAC_0000224801-mRNA-1"/>
    </source>
</evidence>
<dbReference type="PANTHER" id="PTHR23334:SF72">
    <property type="entry name" value="PROTEIN MABIKI"/>
    <property type="match status" value="1"/>
</dbReference>
<reference evidence="4" key="2">
    <citation type="submission" date="2017-02" db="UniProtKB">
        <authorList>
            <consortium name="WormBaseParasite"/>
        </authorList>
    </citation>
    <scope>IDENTIFICATION</scope>
</reference>
<dbReference type="WBParaSite" id="ACAC_0000224801-mRNA-1">
    <property type="protein sequence ID" value="ACAC_0000224801-mRNA-1"/>
    <property type="gene ID" value="ACAC_0000224801"/>
</dbReference>
<sequence length="197" mass="22362">MGCFSDSFLRFDVAHSPQPDIFTCETPPYSSDIYADYFPGNDYDVDPNDIDTAFDCDISTLDSYLHSPSSTPTQQSSIASIEQPAAFDKCAVEEFFPNLCQSSNASLVQQTSRRSSRSSGDSLSPDASSDYREKRDKNNIASKRSRQKRAEKQREMRNEKEILERRNIELRTLLGSLEVQVADYKHIVLMMMSKLRS</sequence>
<name>A0A0K0CXF2_ANGCA</name>
<keyword evidence="3" id="KW-1185">Reference proteome</keyword>
<dbReference type="Pfam" id="PF07716">
    <property type="entry name" value="bZIP_2"/>
    <property type="match status" value="1"/>
</dbReference>
<organism evidence="3 4">
    <name type="scientific">Angiostrongylus cantonensis</name>
    <name type="common">Rat lungworm</name>
    <dbReference type="NCBI Taxonomy" id="6313"/>
    <lineage>
        <taxon>Eukaryota</taxon>
        <taxon>Metazoa</taxon>
        <taxon>Ecdysozoa</taxon>
        <taxon>Nematoda</taxon>
        <taxon>Chromadorea</taxon>
        <taxon>Rhabditida</taxon>
        <taxon>Rhabditina</taxon>
        <taxon>Rhabditomorpha</taxon>
        <taxon>Strongyloidea</taxon>
        <taxon>Metastrongylidae</taxon>
        <taxon>Angiostrongylus</taxon>
    </lineage>
</organism>
<dbReference type="GO" id="GO:0006351">
    <property type="term" value="P:DNA-templated transcription"/>
    <property type="evidence" value="ECO:0007669"/>
    <property type="project" value="InterPro"/>
</dbReference>
<dbReference type="GO" id="GO:0000981">
    <property type="term" value="F:DNA-binding transcription factor activity, RNA polymerase II-specific"/>
    <property type="evidence" value="ECO:0007669"/>
    <property type="project" value="TreeGrafter"/>
</dbReference>
<evidence type="ECO:0000313" key="3">
    <source>
        <dbReference type="Proteomes" id="UP000035642"/>
    </source>
</evidence>
<feature type="compositionally biased region" description="Basic and acidic residues" evidence="1">
    <location>
        <begin position="129"/>
        <end position="138"/>
    </location>
</feature>
<dbReference type="Proteomes" id="UP000035642">
    <property type="component" value="Unassembled WGS sequence"/>
</dbReference>
<accession>A0A0K0CXF2</accession>
<dbReference type="Gene3D" id="1.20.5.170">
    <property type="match status" value="1"/>
</dbReference>